<proteinExistence type="predicted"/>
<evidence type="ECO:0000313" key="3">
    <source>
        <dbReference type="Proteomes" id="UP000315648"/>
    </source>
</evidence>
<dbReference type="Proteomes" id="UP000315648">
    <property type="component" value="Unassembled WGS sequence"/>
</dbReference>
<dbReference type="InterPro" id="IPR021776">
    <property type="entry name" value="ActD"/>
</dbReference>
<dbReference type="RefSeq" id="WP_144354270.1">
    <property type="nucleotide sequence ID" value="NZ_CBCRVV010000010.1"/>
</dbReference>
<keyword evidence="1" id="KW-1133">Transmembrane helix</keyword>
<protein>
    <submittedName>
        <fullName evidence="2">DUF3341 domain-containing protein</fullName>
    </submittedName>
</protein>
<organism evidence="2 3">
    <name type="scientific">Rariglobus hedericola</name>
    <dbReference type="NCBI Taxonomy" id="2597822"/>
    <lineage>
        <taxon>Bacteria</taxon>
        <taxon>Pseudomonadati</taxon>
        <taxon>Verrucomicrobiota</taxon>
        <taxon>Opitutia</taxon>
        <taxon>Opitutales</taxon>
        <taxon>Opitutaceae</taxon>
        <taxon>Rariglobus</taxon>
    </lineage>
</organism>
<keyword evidence="1" id="KW-0812">Transmembrane</keyword>
<dbReference type="AlphaFoldDB" id="A0A556QER9"/>
<name>A0A556QER9_9BACT</name>
<dbReference type="Pfam" id="PF11821">
    <property type="entry name" value="ActD"/>
    <property type="match status" value="1"/>
</dbReference>
<comment type="caution">
    <text evidence="2">The sequence shown here is derived from an EMBL/GenBank/DDBJ whole genome shotgun (WGS) entry which is preliminary data.</text>
</comment>
<dbReference type="EMBL" id="VMBG01000004">
    <property type="protein sequence ID" value="TSJ75128.1"/>
    <property type="molecule type" value="Genomic_DNA"/>
</dbReference>
<feature type="transmembrane region" description="Helical" evidence="1">
    <location>
        <begin position="100"/>
        <end position="123"/>
    </location>
</feature>
<gene>
    <name evidence="2" type="ORF">FPL22_17170</name>
</gene>
<evidence type="ECO:0000313" key="2">
    <source>
        <dbReference type="EMBL" id="TSJ75128.1"/>
    </source>
</evidence>
<dbReference type="PANTHER" id="PTHR40394">
    <property type="entry name" value="LIPOPROTEIN-RELATED"/>
    <property type="match status" value="1"/>
</dbReference>
<dbReference type="OrthoDB" id="9792475at2"/>
<evidence type="ECO:0000256" key="1">
    <source>
        <dbReference type="SAM" id="Phobius"/>
    </source>
</evidence>
<dbReference type="PANTHER" id="PTHR40394:SF2">
    <property type="entry name" value="QUINOL:CYTOCHROME C OXIDOREDUCTASE MEMBRANE PROTEIN"/>
    <property type="match status" value="1"/>
</dbReference>
<keyword evidence="1" id="KW-0472">Membrane</keyword>
<reference evidence="2 3" key="1">
    <citation type="submission" date="2019-07" db="EMBL/GenBank/DDBJ databases">
        <title>Description of 53C-WASEF.</title>
        <authorList>
            <person name="Pitt A."/>
            <person name="Hahn M.W."/>
        </authorList>
    </citation>
    <scope>NUCLEOTIDE SEQUENCE [LARGE SCALE GENOMIC DNA]</scope>
    <source>
        <strain evidence="2 3">53C-WASEF</strain>
    </source>
</reference>
<sequence>MSAKSYGLIATFETTPSVYHAAEQVRDAGYKNWDCITPFPVHGLDKAMGLGRSKVPRFSLCGGILGFTTGMSLIIYTSYFNYPLIVGGKPYFSPLFAFPVSYELTILFTAFATIGGMLFLNGLPMHYHPVLKSDKILSGMDDKFHIVIESSDPKFNLAQTKALLEKAGGKDIQELEA</sequence>
<keyword evidence="3" id="KW-1185">Reference proteome</keyword>
<accession>A0A556QER9</accession>
<feature type="transmembrane region" description="Helical" evidence="1">
    <location>
        <begin position="58"/>
        <end position="80"/>
    </location>
</feature>